<evidence type="ECO:0000256" key="1">
    <source>
        <dbReference type="SAM" id="MobiDB-lite"/>
    </source>
</evidence>
<keyword evidence="3" id="KW-1185">Reference proteome</keyword>
<feature type="region of interest" description="Disordered" evidence="1">
    <location>
        <begin position="1"/>
        <end position="48"/>
    </location>
</feature>
<dbReference type="EMBL" id="JBHTBH010000021">
    <property type="protein sequence ID" value="MFC7331421.1"/>
    <property type="molecule type" value="Genomic_DNA"/>
</dbReference>
<feature type="compositionally biased region" description="Acidic residues" evidence="1">
    <location>
        <begin position="1"/>
        <end position="10"/>
    </location>
</feature>
<gene>
    <name evidence="2" type="ORF">ACFQRF_27125</name>
</gene>
<evidence type="ECO:0000313" key="3">
    <source>
        <dbReference type="Proteomes" id="UP001596540"/>
    </source>
</evidence>
<dbReference type="RefSeq" id="WP_379874252.1">
    <property type="nucleotide sequence ID" value="NZ_JBHTBH010000021.1"/>
</dbReference>
<reference evidence="3" key="1">
    <citation type="journal article" date="2019" name="Int. J. Syst. Evol. Microbiol.">
        <title>The Global Catalogue of Microorganisms (GCM) 10K type strain sequencing project: providing services to taxonomists for standard genome sequencing and annotation.</title>
        <authorList>
            <consortium name="The Broad Institute Genomics Platform"/>
            <consortium name="The Broad Institute Genome Sequencing Center for Infectious Disease"/>
            <person name="Wu L."/>
            <person name="Ma J."/>
        </authorList>
    </citation>
    <scope>NUCLEOTIDE SEQUENCE [LARGE SCALE GENOMIC DNA]</scope>
    <source>
        <strain evidence="3">CGMCC 4.7382</strain>
    </source>
</reference>
<organism evidence="2 3">
    <name type="scientific">Marinactinospora rubrisoli</name>
    <dbReference type="NCBI Taxonomy" id="2715399"/>
    <lineage>
        <taxon>Bacteria</taxon>
        <taxon>Bacillati</taxon>
        <taxon>Actinomycetota</taxon>
        <taxon>Actinomycetes</taxon>
        <taxon>Streptosporangiales</taxon>
        <taxon>Nocardiopsidaceae</taxon>
        <taxon>Marinactinospora</taxon>
    </lineage>
</organism>
<name>A0ABW2KQ19_9ACTN</name>
<accession>A0ABW2KQ19</accession>
<comment type="caution">
    <text evidence="2">The sequence shown here is derived from an EMBL/GenBank/DDBJ whole genome shotgun (WGS) entry which is preliminary data.</text>
</comment>
<protein>
    <submittedName>
        <fullName evidence="2">DUF4913 domain-containing protein</fullName>
    </submittedName>
</protein>
<dbReference type="Pfam" id="PF16259">
    <property type="entry name" value="DUF4913"/>
    <property type="match status" value="1"/>
</dbReference>
<feature type="compositionally biased region" description="Basic and acidic residues" evidence="1">
    <location>
        <begin position="25"/>
        <end position="40"/>
    </location>
</feature>
<sequence length="162" mass="18461">MSDEEFDVPDDASSLVGPTPTPRAEPAKGDKPQEEEKPAPHIDAPNFDRSSYEEEVNRLAMWVDGFLVPNFVYDPSQARPWCQQWRAHRDAVSVLFALWLAWQELIDTERSGSAGPSTWFNAHLRPHMEYLRSPTGPFASCMRGTSRNEHRLPISAQPQTWK</sequence>
<evidence type="ECO:0000313" key="2">
    <source>
        <dbReference type="EMBL" id="MFC7331421.1"/>
    </source>
</evidence>
<proteinExistence type="predicted"/>
<dbReference type="InterPro" id="IPR032584">
    <property type="entry name" value="DUF4913"/>
</dbReference>
<dbReference type="Proteomes" id="UP001596540">
    <property type="component" value="Unassembled WGS sequence"/>
</dbReference>